<protein>
    <submittedName>
        <fullName evidence="1">Uncharacterized protein</fullName>
    </submittedName>
</protein>
<reference evidence="1" key="2">
    <citation type="journal article" date="2015" name="Fish Shellfish Immunol.">
        <title>Early steps in the European eel (Anguilla anguilla)-Vibrio vulnificus interaction in the gills: Role of the RtxA13 toxin.</title>
        <authorList>
            <person name="Callol A."/>
            <person name="Pajuelo D."/>
            <person name="Ebbesson L."/>
            <person name="Teles M."/>
            <person name="MacKenzie S."/>
            <person name="Amaro C."/>
        </authorList>
    </citation>
    <scope>NUCLEOTIDE SEQUENCE</scope>
</reference>
<reference evidence="1" key="1">
    <citation type="submission" date="2014-11" db="EMBL/GenBank/DDBJ databases">
        <authorList>
            <person name="Amaro Gonzalez C."/>
        </authorList>
    </citation>
    <scope>NUCLEOTIDE SEQUENCE</scope>
</reference>
<organism evidence="1">
    <name type="scientific">Anguilla anguilla</name>
    <name type="common">European freshwater eel</name>
    <name type="synonym">Muraena anguilla</name>
    <dbReference type="NCBI Taxonomy" id="7936"/>
    <lineage>
        <taxon>Eukaryota</taxon>
        <taxon>Metazoa</taxon>
        <taxon>Chordata</taxon>
        <taxon>Craniata</taxon>
        <taxon>Vertebrata</taxon>
        <taxon>Euteleostomi</taxon>
        <taxon>Actinopterygii</taxon>
        <taxon>Neopterygii</taxon>
        <taxon>Teleostei</taxon>
        <taxon>Anguilliformes</taxon>
        <taxon>Anguillidae</taxon>
        <taxon>Anguilla</taxon>
    </lineage>
</organism>
<proteinExistence type="predicted"/>
<name>A0A0E9UYM2_ANGAN</name>
<dbReference type="AlphaFoldDB" id="A0A0E9UYM2"/>
<accession>A0A0E9UYM2</accession>
<sequence>MEQHPSPTKVNDKKPF</sequence>
<evidence type="ECO:0000313" key="1">
    <source>
        <dbReference type="EMBL" id="JAH70902.1"/>
    </source>
</evidence>
<dbReference type="EMBL" id="GBXM01037675">
    <property type="protein sequence ID" value="JAH70902.1"/>
    <property type="molecule type" value="Transcribed_RNA"/>
</dbReference>